<evidence type="ECO:0000259" key="14">
    <source>
        <dbReference type="PROSITE" id="PS50110"/>
    </source>
</evidence>
<dbReference type="RefSeq" id="WP_068747942.1">
    <property type="nucleotide sequence ID" value="NZ_LOHZ01000023.1"/>
</dbReference>
<dbReference type="InterPro" id="IPR001789">
    <property type="entry name" value="Sig_transdc_resp-reg_receiver"/>
</dbReference>
<dbReference type="Gene3D" id="3.40.50.300">
    <property type="entry name" value="P-loop containing nucleotide triphosphate hydrolases"/>
    <property type="match status" value="1"/>
</dbReference>
<organism evidence="15 16">
    <name type="scientific">Thermovenabulum gondwanense</name>
    <dbReference type="NCBI Taxonomy" id="520767"/>
    <lineage>
        <taxon>Bacteria</taxon>
        <taxon>Bacillati</taxon>
        <taxon>Bacillota</taxon>
        <taxon>Clostridia</taxon>
        <taxon>Thermosediminibacterales</taxon>
        <taxon>Thermosediminibacteraceae</taxon>
        <taxon>Thermovenabulum</taxon>
    </lineage>
</organism>
<keyword evidence="3" id="KW-0963">Cytoplasm</keyword>
<dbReference type="Gene3D" id="3.40.50.2300">
    <property type="match status" value="1"/>
</dbReference>
<evidence type="ECO:0000256" key="4">
    <source>
        <dbReference type="ARBA" id="ARBA00022553"/>
    </source>
</evidence>
<dbReference type="InterPro" id="IPR025943">
    <property type="entry name" value="Sigma_54_int_dom_ATP-bd_2"/>
</dbReference>
<dbReference type="InterPro" id="IPR027417">
    <property type="entry name" value="P-loop_NTPase"/>
</dbReference>
<evidence type="ECO:0000313" key="15">
    <source>
        <dbReference type="EMBL" id="KYO66969.1"/>
    </source>
</evidence>
<dbReference type="AlphaFoldDB" id="A0A162MQU7"/>
<dbReference type="InterPro" id="IPR009057">
    <property type="entry name" value="Homeodomain-like_sf"/>
</dbReference>
<evidence type="ECO:0000256" key="7">
    <source>
        <dbReference type="ARBA" id="ARBA00023015"/>
    </source>
</evidence>
<dbReference type="InterPro" id="IPR003593">
    <property type="entry name" value="AAA+_ATPase"/>
</dbReference>
<dbReference type="GO" id="GO:0000160">
    <property type="term" value="P:phosphorelay signal transduction system"/>
    <property type="evidence" value="ECO:0007669"/>
    <property type="project" value="InterPro"/>
</dbReference>
<dbReference type="InterPro" id="IPR002197">
    <property type="entry name" value="HTH_Fis"/>
</dbReference>
<evidence type="ECO:0000256" key="8">
    <source>
        <dbReference type="ARBA" id="ARBA00023125"/>
    </source>
</evidence>
<keyword evidence="16" id="KW-1185">Reference proteome</keyword>
<dbReference type="SMART" id="SM00382">
    <property type="entry name" value="AAA"/>
    <property type="match status" value="1"/>
</dbReference>
<evidence type="ECO:0000256" key="11">
    <source>
        <dbReference type="ARBA" id="ARBA00024867"/>
    </source>
</evidence>
<dbReference type="PRINTS" id="PR01590">
    <property type="entry name" value="HTHFIS"/>
</dbReference>
<dbReference type="GO" id="GO:0043565">
    <property type="term" value="F:sequence-specific DNA binding"/>
    <property type="evidence" value="ECO:0007669"/>
    <property type="project" value="InterPro"/>
</dbReference>
<dbReference type="Gene3D" id="1.10.8.60">
    <property type="match status" value="1"/>
</dbReference>
<evidence type="ECO:0000313" key="16">
    <source>
        <dbReference type="Proteomes" id="UP000075737"/>
    </source>
</evidence>
<dbReference type="InterPro" id="IPR058031">
    <property type="entry name" value="AAA_lid_NorR"/>
</dbReference>
<dbReference type="GO" id="GO:0005737">
    <property type="term" value="C:cytoplasm"/>
    <property type="evidence" value="ECO:0007669"/>
    <property type="project" value="UniProtKB-SubCell"/>
</dbReference>
<accession>A0A162MQU7</accession>
<protein>
    <recommendedName>
        <fullName evidence="2">Stage 0 sporulation protein A homolog</fullName>
    </recommendedName>
</protein>
<dbReference type="EMBL" id="LOHZ01000023">
    <property type="protein sequence ID" value="KYO66969.1"/>
    <property type="molecule type" value="Genomic_DNA"/>
</dbReference>
<feature type="domain" description="Response regulatory" evidence="14">
    <location>
        <begin position="5"/>
        <end position="119"/>
    </location>
</feature>
<evidence type="ECO:0000256" key="9">
    <source>
        <dbReference type="ARBA" id="ARBA00023159"/>
    </source>
</evidence>
<dbReference type="PANTHER" id="PTHR32071">
    <property type="entry name" value="TRANSCRIPTIONAL REGULATORY PROTEIN"/>
    <property type="match status" value="1"/>
</dbReference>
<dbReference type="PROSITE" id="PS50110">
    <property type="entry name" value="RESPONSE_REGULATORY"/>
    <property type="match status" value="1"/>
</dbReference>
<dbReference type="PROSITE" id="PS50045">
    <property type="entry name" value="SIGMA54_INTERACT_4"/>
    <property type="match status" value="1"/>
</dbReference>
<dbReference type="FunFam" id="3.40.50.2300:FF:000018">
    <property type="entry name" value="DNA-binding transcriptional regulator NtrC"/>
    <property type="match status" value="1"/>
</dbReference>
<dbReference type="PROSITE" id="PS00675">
    <property type="entry name" value="SIGMA54_INTERACT_1"/>
    <property type="match status" value="1"/>
</dbReference>
<evidence type="ECO:0000256" key="10">
    <source>
        <dbReference type="ARBA" id="ARBA00023163"/>
    </source>
</evidence>
<evidence type="ECO:0000256" key="3">
    <source>
        <dbReference type="ARBA" id="ARBA00022490"/>
    </source>
</evidence>
<feature type="modified residue" description="4-aspartylphosphate" evidence="12">
    <location>
        <position position="54"/>
    </location>
</feature>
<keyword evidence="6" id="KW-0067">ATP-binding</keyword>
<comment type="caution">
    <text evidence="15">The sequence shown here is derived from an EMBL/GenBank/DDBJ whole genome shotgun (WGS) entry which is preliminary data.</text>
</comment>
<keyword evidence="10" id="KW-0804">Transcription</keyword>
<dbReference type="FunFam" id="1.10.8.60:FF:000014">
    <property type="entry name" value="DNA-binding transcriptional regulator NtrC"/>
    <property type="match status" value="1"/>
</dbReference>
<dbReference type="SUPFAM" id="SSF46689">
    <property type="entry name" value="Homeodomain-like"/>
    <property type="match status" value="1"/>
</dbReference>
<dbReference type="InterPro" id="IPR002078">
    <property type="entry name" value="Sigma_54_int"/>
</dbReference>
<dbReference type="Proteomes" id="UP000075737">
    <property type="component" value="Unassembled WGS sequence"/>
</dbReference>
<dbReference type="InterPro" id="IPR025662">
    <property type="entry name" value="Sigma_54_int_dom_ATP-bd_1"/>
</dbReference>
<dbReference type="PROSITE" id="PS00688">
    <property type="entry name" value="SIGMA54_INTERACT_3"/>
    <property type="match status" value="1"/>
</dbReference>
<keyword evidence="5" id="KW-0547">Nucleotide-binding</keyword>
<keyword evidence="7" id="KW-0805">Transcription regulation</keyword>
<dbReference type="SUPFAM" id="SSF52172">
    <property type="entry name" value="CheY-like"/>
    <property type="match status" value="1"/>
</dbReference>
<evidence type="ECO:0000256" key="5">
    <source>
        <dbReference type="ARBA" id="ARBA00022741"/>
    </source>
</evidence>
<sequence>MKAKKILIIDDEPAICKALQISLKSEGFEVDTAFSAKEGIKKFKGFLPDVVILDLRLPDSDGIKVMESIKAIERDTIVILITAYGDTKTAVEAVKKGAYDFITKPFDLEELKITLKKALKEKALLEENHILKSLQGKSAFITKDNEILNFFSQIENMANTDCPILIEGETGTGKEVMAKMIHESSDRRTKPFIPINCSAIPANLFESELFGYEKNAFTGATERKKGLIELADGGTLFLDEVGEIPLELQAKLLRFLEEKAIRRVGGLNYIPVDVRIISATNRNLKEEIERGNFRRDLYYRLCVVNFKIPPLRERKEDILPISEHFLKVFNTQFNKNIKGFTEKAKEIFLDYSWPGNVRELRNIIERAVIIARGEYITEKELPLEMRGSIDDIVLEKYPKTDVIPLEELEKYHIKLALEKTGGNISKAAKLLGISRFALQRRIKKYFESD</sequence>
<dbReference type="GO" id="GO:0006355">
    <property type="term" value="P:regulation of DNA-templated transcription"/>
    <property type="evidence" value="ECO:0007669"/>
    <property type="project" value="InterPro"/>
</dbReference>
<dbReference type="STRING" id="520767.ATZ99_07860"/>
<keyword evidence="9" id="KW-0010">Activator</keyword>
<dbReference type="Gene3D" id="1.10.10.60">
    <property type="entry name" value="Homeodomain-like"/>
    <property type="match status" value="1"/>
</dbReference>
<dbReference type="InterPro" id="IPR025944">
    <property type="entry name" value="Sigma_54_int_dom_CS"/>
</dbReference>
<dbReference type="GO" id="GO:0005524">
    <property type="term" value="F:ATP binding"/>
    <property type="evidence" value="ECO:0007669"/>
    <property type="project" value="UniProtKB-KW"/>
</dbReference>
<reference evidence="15 16" key="1">
    <citation type="submission" date="2015-12" db="EMBL/GenBank/DDBJ databases">
        <title>Draft genome of Thermovenabulum gondwanense isolated from a red thermophilic microbial mat colonisisng an outflow channel of a bore well.</title>
        <authorList>
            <person name="Patel B.K."/>
        </authorList>
    </citation>
    <scope>NUCLEOTIDE SEQUENCE [LARGE SCALE GENOMIC DNA]</scope>
    <source>
        <strain evidence="15 16">R270</strain>
    </source>
</reference>
<dbReference type="SMART" id="SM00448">
    <property type="entry name" value="REC"/>
    <property type="match status" value="1"/>
</dbReference>
<dbReference type="SUPFAM" id="SSF52540">
    <property type="entry name" value="P-loop containing nucleoside triphosphate hydrolases"/>
    <property type="match status" value="1"/>
</dbReference>
<dbReference type="OrthoDB" id="9803970at2"/>
<gene>
    <name evidence="15" type="primary">zraR_3</name>
    <name evidence="15" type="ORF">ATZ99_07860</name>
</gene>
<dbReference type="Pfam" id="PF02954">
    <property type="entry name" value="HTH_8"/>
    <property type="match status" value="1"/>
</dbReference>
<name>A0A162MQU7_9FIRM</name>
<comment type="function">
    <text evidence="11">May play the central regulatory role in sporulation. It may be an element of the effector pathway responsible for the activation of sporulation genes in response to nutritional stress. Spo0A may act in concert with spo0H (a sigma factor) to control the expression of some genes that are critical to the sporulation process.</text>
</comment>
<dbReference type="Pfam" id="PF00072">
    <property type="entry name" value="Response_reg"/>
    <property type="match status" value="1"/>
</dbReference>
<dbReference type="FunFam" id="3.40.50.300:FF:000006">
    <property type="entry name" value="DNA-binding transcriptional regulator NtrC"/>
    <property type="match status" value="1"/>
</dbReference>
<evidence type="ECO:0000256" key="1">
    <source>
        <dbReference type="ARBA" id="ARBA00004496"/>
    </source>
</evidence>
<dbReference type="Pfam" id="PF00158">
    <property type="entry name" value="Sigma54_activat"/>
    <property type="match status" value="1"/>
</dbReference>
<evidence type="ECO:0000256" key="2">
    <source>
        <dbReference type="ARBA" id="ARBA00018672"/>
    </source>
</evidence>
<proteinExistence type="predicted"/>
<evidence type="ECO:0000256" key="6">
    <source>
        <dbReference type="ARBA" id="ARBA00022840"/>
    </source>
</evidence>
<keyword evidence="4 12" id="KW-0597">Phosphoprotein</keyword>
<dbReference type="Pfam" id="PF25601">
    <property type="entry name" value="AAA_lid_14"/>
    <property type="match status" value="1"/>
</dbReference>
<dbReference type="CDD" id="cd00009">
    <property type="entry name" value="AAA"/>
    <property type="match status" value="1"/>
</dbReference>
<dbReference type="PROSITE" id="PS00676">
    <property type="entry name" value="SIGMA54_INTERACT_2"/>
    <property type="match status" value="1"/>
</dbReference>
<evidence type="ECO:0000259" key="13">
    <source>
        <dbReference type="PROSITE" id="PS50045"/>
    </source>
</evidence>
<evidence type="ECO:0000256" key="12">
    <source>
        <dbReference type="PROSITE-ProRule" id="PRU00169"/>
    </source>
</evidence>
<keyword evidence="8" id="KW-0238">DNA-binding</keyword>
<comment type="subcellular location">
    <subcellularLocation>
        <location evidence="1">Cytoplasm</location>
    </subcellularLocation>
</comment>
<dbReference type="InterPro" id="IPR011006">
    <property type="entry name" value="CheY-like_superfamily"/>
</dbReference>
<feature type="domain" description="Sigma-54 factor interaction" evidence="13">
    <location>
        <begin position="140"/>
        <end position="369"/>
    </location>
</feature>